<protein>
    <submittedName>
        <fullName evidence="1">Uncharacterized protein</fullName>
    </submittedName>
</protein>
<sequence length="126" mass="14441">MYDILLPSVVIRLLLRIKSSSKLASVVFSRHLQLRNETPNLSSLFVMAVPLLYFLLQRAFSLSLSLSLPPSLSFVAEMCYQSFTSLPSLQNCAPTYCLFLEISGESFNERKRIFENGWVKENIWKT</sequence>
<evidence type="ECO:0000313" key="2">
    <source>
        <dbReference type="Proteomes" id="UP001476798"/>
    </source>
</evidence>
<proteinExistence type="predicted"/>
<comment type="caution">
    <text evidence="1">The sequence shown here is derived from an EMBL/GenBank/DDBJ whole genome shotgun (WGS) entry which is preliminary data.</text>
</comment>
<organism evidence="1 2">
    <name type="scientific">Goodea atripinnis</name>
    <dbReference type="NCBI Taxonomy" id="208336"/>
    <lineage>
        <taxon>Eukaryota</taxon>
        <taxon>Metazoa</taxon>
        <taxon>Chordata</taxon>
        <taxon>Craniata</taxon>
        <taxon>Vertebrata</taxon>
        <taxon>Euteleostomi</taxon>
        <taxon>Actinopterygii</taxon>
        <taxon>Neopterygii</taxon>
        <taxon>Teleostei</taxon>
        <taxon>Neoteleostei</taxon>
        <taxon>Acanthomorphata</taxon>
        <taxon>Ovalentaria</taxon>
        <taxon>Atherinomorphae</taxon>
        <taxon>Cyprinodontiformes</taxon>
        <taxon>Goodeidae</taxon>
        <taxon>Goodea</taxon>
    </lineage>
</organism>
<keyword evidence="2" id="KW-1185">Reference proteome</keyword>
<accession>A0ABV0MGI7</accession>
<dbReference type="EMBL" id="JAHRIO010000098">
    <property type="protein sequence ID" value="MEQ2157528.1"/>
    <property type="molecule type" value="Genomic_DNA"/>
</dbReference>
<dbReference type="Proteomes" id="UP001476798">
    <property type="component" value="Unassembled WGS sequence"/>
</dbReference>
<reference evidence="1 2" key="1">
    <citation type="submission" date="2021-06" db="EMBL/GenBank/DDBJ databases">
        <authorList>
            <person name="Palmer J.M."/>
        </authorList>
    </citation>
    <scope>NUCLEOTIDE SEQUENCE [LARGE SCALE GENOMIC DNA]</scope>
    <source>
        <strain evidence="1 2">GA_2019</strain>
        <tissue evidence="1">Muscle</tissue>
    </source>
</reference>
<evidence type="ECO:0000313" key="1">
    <source>
        <dbReference type="EMBL" id="MEQ2157528.1"/>
    </source>
</evidence>
<gene>
    <name evidence="1" type="ORF">GOODEAATRI_002698</name>
</gene>
<name>A0ABV0MGI7_9TELE</name>